<dbReference type="OrthoDB" id="20872at2759"/>
<evidence type="ECO:0000256" key="2">
    <source>
        <dbReference type="ARBA" id="ARBA00023043"/>
    </source>
</evidence>
<feature type="repeat" description="ANK" evidence="3">
    <location>
        <begin position="1277"/>
        <end position="1309"/>
    </location>
</feature>
<feature type="domain" description="Nephrocystin 3-like N-terminal" evidence="5">
    <location>
        <begin position="64"/>
        <end position="225"/>
    </location>
</feature>
<reference evidence="6" key="1">
    <citation type="journal article" date="2021" name="Nat. Commun.">
        <title>Genetic determinants of endophytism in the Arabidopsis root mycobiome.</title>
        <authorList>
            <person name="Mesny F."/>
            <person name="Miyauchi S."/>
            <person name="Thiergart T."/>
            <person name="Pickel B."/>
            <person name="Atanasova L."/>
            <person name="Karlsson M."/>
            <person name="Huettel B."/>
            <person name="Barry K.W."/>
            <person name="Haridas S."/>
            <person name="Chen C."/>
            <person name="Bauer D."/>
            <person name="Andreopoulos W."/>
            <person name="Pangilinan J."/>
            <person name="LaButti K."/>
            <person name="Riley R."/>
            <person name="Lipzen A."/>
            <person name="Clum A."/>
            <person name="Drula E."/>
            <person name="Henrissat B."/>
            <person name="Kohler A."/>
            <person name="Grigoriev I.V."/>
            <person name="Martin F.M."/>
            <person name="Hacquard S."/>
        </authorList>
    </citation>
    <scope>NUCLEOTIDE SEQUENCE</scope>
    <source>
        <strain evidence="6">MPI-CAGE-AT-0147</strain>
    </source>
</reference>
<evidence type="ECO:0000259" key="4">
    <source>
        <dbReference type="Pfam" id="PF22939"/>
    </source>
</evidence>
<evidence type="ECO:0000313" key="6">
    <source>
        <dbReference type="EMBL" id="KAH7109950.1"/>
    </source>
</evidence>
<dbReference type="Pfam" id="PF22939">
    <property type="entry name" value="WHD_GPIID"/>
    <property type="match status" value="1"/>
</dbReference>
<feature type="repeat" description="ANK" evidence="3">
    <location>
        <begin position="580"/>
        <end position="608"/>
    </location>
</feature>
<dbReference type="InterPro" id="IPR002110">
    <property type="entry name" value="Ankyrin_rpt"/>
</dbReference>
<gene>
    <name evidence="6" type="ORF">EDB81DRAFT_374534</name>
</gene>
<feature type="repeat" description="ANK" evidence="3">
    <location>
        <begin position="981"/>
        <end position="1014"/>
    </location>
</feature>
<dbReference type="InterPro" id="IPR054471">
    <property type="entry name" value="GPIID_WHD"/>
</dbReference>
<dbReference type="PROSITE" id="PS50088">
    <property type="entry name" value="ANK_REPEAT"/>
    <property type="match status" value="14"/>
</dbReference>
<feature type="repeat" description="ANK" evidence="3">
    <location>
        <begin position="1209"/>
        <end position="1241"/>
    </location>
</feature>
<protein>
    <submittedName>
        <fullName evidence="6">Ankyrin repeat-containing domain protein</fullName>
    </submittedName>
</protein>
<organism evidence="6 7">
    <name type="scientific">Dactylonectria macrodidyma</name>
    <dbReference type="NCBI Taxonomy" id="307937"/>
    <lineage>
        <taxon>Eukaryota</taxon>
        <taxon>Fungi</taxon>
        <taxon>Dikarya</taxon>
        <taxon>Ascomycota</taxon>
        <taxon>Pezizomycotina</taxon>
        <taxon>Sordariomycetes</taxon>
        <taxon>Hypocreomycetidae</taxon>
        <taxon>Hypocreales</taxon>
        <taxon>Nectriaceae</taxon>
        <taxon>Dactylonectria</taxon>
    </lineage>
</organism>
<evidence type="ECO:0000256" key="3">
    <source>
        <dbReference type="PROSITE-ProRule" id="PRU00023"/>
    </source>
</evidence>
<dbReference type="PANTHER" id="PTHR24198">
    <property type="entry name" value="ANKYRIN REPEAT AND PROTEIN KINASE DOMAIN-CONTAINING PROTEIN"/>
    <property type="match status" value="1"/>
</dbReference>
<keyword evidence="2 3" id="KW-0040">ANK repeat</keyword>
<sequence length="1546" mass="170023">MDAFDDLQLTYQRRKSADVDSSDAFSNAGAIREAKRYQDVIRHLSPHDPNELYSLSLSRCYEDCGSWFLDSKPFQDWLHGHPDILWCTGKAGSGKTMISTLVASHLRRIAEREKFGVGILYLNHQTRHYHIPTLLLGGLWRQLLDPGGSLPAKAKSLVAHSRNWGTSLQPENLANLIGLEMKRYARIFVIIDGLDEYINERADLENILTTLLAFRSKMRIMLTSRDVTPEQVGLSDVAKTELETPGKSLEAFFAKRLAETRPGTLTAGLIQAGTLRSIVKASRDQYLLARLLLRQLEVVEAETEVEEIIANSPDTLDTGYQQALEQARMREPGGYDIARTVFLWLQYSLRPLRFSEVQAALASILCDDNTVTRNLLTAEELGSCCGHLVDIDQERDVVCFIHGTVAEFLRSVDPTKGSEAHLALAKSCLEYLLSPRFNDTTSLRKKPTVLILEQHPFLAYAATYWVEHYKQAASPSLREAAFNLLGDENRISFLLEIAHHCCTNGDEPWRLRPRFATGLSIATSLGLESVAQHLSQQRSTDLSQKDPSSGLTPLEQALYEKRPTIAQVILGAGANATGLALYLAVAAGYTELVAQLVHLGADINYRPTGQSRWNCVENALLHESTDIAEHLFNNGAKIQDPIRRVDIWDMLGYKGRHQSLDFMAGKFPQNAADWGMFRAAGSAMRFGTLGTLEYILGKHLDINYTYIESTTLLSLAAEEKFDMMETLLERGARANVLTIWSLAHTAQEDETGDMFRKLLSSVENVNESILKSPLLIRTAGMGKPWVTRLILDKGADVAAKDEFGRTALFEAAESGNEEVIRLLLERGCDPAAKDRLKATALAKAVENGHKNAISLLINWTSGDVNQMRATRETAIKAAVEKESVEALKMLLEAEKDADKRREQATAALALSLEDRMQNRDRVVTREFEAVIAVLADNGADFDSPNGHKSSLPLHLAVERKNVDLVKLLLRHKSNQSRGNKDGRTPLHEAAHEGLTEIVTTLLQHHGARVNRGDISGRSPLHYAAAGSHRDIVSSLLAKGANPAQRERWGKTSVDIAVERGDSKTADLLKKALVEQEGAAPEWHRIVGNAKSGKVVERLRSCPNIEVKNKLGETLLYKAAEMGRKAIVELLLFKGAVVDATDWATQTPLMRAAEGDHLDAVRLLLLWGAKVNHRDFYGMTALHRASMKDRRAVVKLLRKHEADARIKDRDGLTPTHVAARAGHTTMLQLLLGEGGGILDDEAASKATTCLHLAAEHGHEAATRFLIDRGWPVNLRDGFDLTPLHLAARNNHANAARILLERGADVDAADFSATPLFLAVQGGKRTSDKQAVAIVQLLLSFGADPNTSTFLGTNMLSAAVWAGRAAVVQVLLEPCATRPRDEGGRNGEGQGEEYQDEGGRCPLFDTPHVAQAAEQGNMAVVRLLLDAGFAVDERSGIDATALMEAAAAGHEDMVRLLVSRGADINAATHFGHTALFRAAEKGHTEVVRVLVSAGSNLDQEVEFPGPTVRHALFELEDERVEDVLYECGVVPPRSPSPDQESHHIGSEE</sequence>
<proteinExistence type="predicted"/>
<comment type="caution">
    <text evidence="6">The sequence shown here is derived from an EMBL/GenBank/DDBJ whole genome shotgun (WGS) entry which is preliminary data.</text>
</comment>
<dbReference type="Pfam" id="PF24883">
    <property type="entry name" value="NPHP3_N"/>
    <property type="match status" value="1"/>
</dbReference>
<dbReference type="PRINTS" id="PR01415">
    <property type="entry name" value="ANKYRIN"/>
</dbReference>
<keyword evidence="7" id="KW-1185">Reference proteome</keyword>
<dbReference type="InterPro" id="IPR027417">
    <property type="entry name" value="P-loop_NTPase"/>
</dbReference>
<evidence type="ECO:0000256" key="1">
    <source>
        <dbReference type="ARBA" id="ARBA00022737"/>
    </source>
</evidence>
<dbReference type="PANTHER" id="PTHR24198:SF165">
    <property type="entry name" value="ANKYRIN REPEAT-CONTAINING PROTEIN-RELATED"/>
    <property type="match status" value="1"/>
</dbReference>
<evidence type="ECO:0000259" key="5">
    <source>
        <dbReference type="Pfam" id="PF24883"/>
    </source>
</evidence>
<dbReference type="EMBL" id="JAGMUV010000048">
    <property type="protein sequence ID" value="KAH7109950.1"/>
    <property type="molecule type" value="Genomic_DNA"/>
</dbReference>
<dbReference type="SUPFAM" id="SSF52540">
    <property type="entry name" value="P-loop containing nucleoside triphosphate hydrolases"/>
    <property type="match status" value="1"/>
</dbReference>
<name>A0A9P9CYE7_9HYPO</name>
<feature type="repeat" description="ANK" evidence="3">
    <location>
        <begin position="948"/>
        <end position="980"/>
    </location>
</feature>
<dbReference type="Proteomes" id="UP000738349">
    <property type="component" value="Unassembled WGS sequence"/>
</dbReference>
<dbReference type="Gene3D" id="1.25.40.20">
    <property type="entry name" value="Ankyrin repeat-containing domain"/>
    <property type="match status" value="6"/>
</dbReference>
<feature type="domain" description="GPI inositol-deacylase winged helix" evidence="4">
    <location>
        <begin position="334"/>
        <end position="412"/>
    </location>
</feature>
<dbReference type="Gene3D" id="3.40.50.300">
    <property type="entry name" value="P-loop containing nucleotide triphosphate hydrolases"/>
    <property type="match status" value="1"/>
</dbReference>
<feature type="repeat" description="ANK" evidence="3">
    <location>
        <begin position="1015"/>
        <end position="1047"/>
    </location>
</feature>
<evidence type="ECO:0000313" key="7">
    <source>
        <dbReference type="Proteomes" id="UP000738349"/>
    </source>
</evidence>
<feature type="repeat" description="ANK" evidence="3">
    <location>
        <begin position="1176"/>
        <end position="1208"/>
    </location>
</feature>
<dbReference type="SMART" id="SM00248">
    <property type="entry name" value="ANK"/>
    <property type="match status" value="22"/>
</dbReference>
<feature type="repeat" description="ANK" evidence="3">
    <location>
        <begin position="803"/>
        <end position="835"/>
    </location>
</feature>
<dbReference type="SUPFAM" id="SSF48403">
    <property type="entry name" value="Ankyrin repeat"/>
    <property type="match status" value="3"/>
</dbReference>
<dbReference type="InterPro" id="IPR056884">
    <property type="entry name" value="NPHP3-like_N"/>
</dbReference>
<feature type="repeat" description="ANK" evidence="3">
    <location>
        <begin position="1110"/>
        <end position="1142"/>
    </location>
</feature>
<feature type="repeat" description="ANK" evidence="3">
    <location>
        <begin position="1244"/>
        <end position="1276"/>
    </location>
</feature>
<keyword evidence="1" id="KW-0677">Repeat</keyword>
<feature type="repeat" description="ANK" evidence="3">
    <location>
        <begin position="1468"/>
        <end position="1500"/>
    </location>
</feature>
<feature type="repeat" description="ANK" evidence="3">
    <location>
        <begin position="1435"/>
        <end position="1467"/>
    </location>
</feature>
<feature type="repeat" description="ANK" evidence="3">
    <location>
        <begin position="1309"/>
        <end position="1348"/>
    </location>
</feature>
<dbReference type="Pfam" id="PF00023">
    <property type="entry name" value="Ank"/>
    <property type="match status" value="4"/>
</dbReference>
<dbReference type="InterPro" id="IPR036770">
    <property type="entry name" value="Ankyrin_rpt-contain_sf"/>
</dbReference>
<accession>A0A9P9CYE7</accession>
<dbReference type="PROSITE" id="PS50297">
    <property type="entry name" value="ANK_REP_REGION"/>
    <property type="match status" value="12"/>
</dbReference>
<feature type="repeat" description="ANK" evidence="3">
    <location>
        <begin position="1143"/>
        <end position="1175"/>
    </location>
</feature>
<dbReference type="Pfam" id="PF12796">
    <property type="entry name" value="Ank_2"/>
    <property type="match status" value="6"/>
</dbReference>